<name>I7ARV8_ENCRO</name>
<proteinExistence type="predicted"/>
<dbReference type="GeneID" id="20521419"/>
<evidence type="ECO:0000313" key="2">
    <source>
        <dbReference type="Proteomes" id="UP000010094"/>
    </source>
</evidence>
<dbReference type="AlphaFoldDB" id="I7ARV8"/>
<organism evidence="1 2">
    <name type="scientific">Encephalitozoon romaleae (strain SJ-2008)</name>
    <name type="common">Microsporidian parasite</name>
    <dbReference type="NCBI Taxonomy" id="1178016"/>
    <lineage>
        <taxon>Eukaryota</taxon>
        <taxon>Fungi</taxon>
        <taxon>Fungi incertae sedis</taxon>
        <taxon>Microsporidia</taxon>
        <taxon>Unikaryonidae</taxon>
        <taxon>Encephalitozoon</taxon>
    </lineage>
</organism>
<accession>I7ARV8</accession>
<sequence>METSMEESLSYDENLLDKKAFRSFLRLSRILRQFPKRSGIECVLCQEKTKIHNLHDMFKAYACAVSCLVHHTESVGSVDILVFFEVEDFVMRKIGRREMCIVKDVLDYKKDTKEMYEEALRDQLVAVFKTYFIEDAIKINCEQDIESITYKYYKLADDSLRKEFTTRSLELVLVILFKRNEIIRFFKVFSSNKKSHAAFKLALLLTMKSESHISTEGLLKEFEGFSFEKDSLFPYSGDIGSLCRISKMLEDSEMDTGKWFEMQKERVYWEECVQMWAVNRESDAVAMDNSMVELCIKNKRYEDGWLIYKSDIEGTNVSVSKACILCFKGLKNNPEGNTWKARIGEVVEYSISTGDISSLHILIDEVMIKLHEVPPIHRVSILRRFSKMIRCLHKNEDLVVSFFKGLQELCAKCEDLETRDLCVRYSEKAYEEWIRAKKKKFLFFKKQSQQDVQIYRALLEIYGTVKDCGRFYSVYQDLIKSNVEPSRELCMKLESLHIQDCEECILKRNRVVVSKNGRNAFNFLNKP</sequence>
<dbReference type="EMBL" id="CP003523">
    <property type="protein sequence ID" value="AFN83117.1"/>
    <property type="molecule type" value="Genomic_DNA"/>
</dbReference>
<keyword evidence="2" id="KW-1185">Reference proteome</keyword>
<evidence type="ECO:0000313" key="1">
    <source>
        <dbReference type="EMBL" id="AFN83117.1"/>
    </source>
</evidence>
<dbReference type="HOGENOM" id="CLU_039747_0_0_1"/>
<dbReference type="VEuPathDB" id="MicrosporidiaDB:EROM_060220"/>
<reference evidence="1 2" key="1">
    <citation type="journal article" date="2012" name="Proc. Natl. Acad. Sci. U.S.A.">
        <title>Gain and loss of multiple functionally related, horizontally transferred genes in the reduced genomes of two microsporidian parasites.</title>
        <authorList>
            <person name="Pombert J.-F."/>
            <person name="Selman M."/>
            <person name="Burki F."/>
            <person name="Bardell F.T."/>
            <person name="Farinelli L."/>
            <person name="Solter L.F."/>
            <person name="Whitman D.W."/>
            <person name="Weiss L.M."/>
            <person name="Corradi N."/>
            <person name="Keeling P.J."/>
        </authorList>
    </citation>
    <scope>NUCLEOTIDE SEQUENCE [LARGE SCALE GENOMIC DNA]</scope>
    <source>
        <strain evidence="1 2">SJ-2008</strain>
    </source>
</reference>
<dbReference type="OrthoDB" id="2195422at2759"/>
<dbReference type="KEGG" id="ero:EROM_060220"/>
<protein>
    <submittedName>
        <fullName evidence="1">Uncharacterized protein</fullName>
    </submittedName>
</protein>
<dbReference type="Proteomes" id="UP000010094">
    <property type="component" value="Chromosome VI"/>
</dbReference>
<gene>
    <name evidence="1" type="ordered locus">EROM_060220</name>
</gene>
<dbReference type="RefSeq" id="XP_009264614.1">
    <property type="nucleotide sequence ID" value="XM_009266339.1"/>
</dbReference>